<evidence type="ECO:0000313" key="1">
    <source>
        <dbReference type="EMBL" id="KOF93676.1"/>
    </source>
</evidence>
<name>A0A0L8HWW4_OCTBM</name>
<accession>A0A0L8HWW4</accession>
<sequence length="65" mass="7699">MPFTKHLFNPFYPVLHSSEIYLSLNLFITHINQQELKSFIINLINFTRKVLFIGEILIGQCQVEF</sequence>
<dbReference type="EMBL" id="KQ417110">
    <property type="protein sequence ID" value="KOF93676.1"/>
    <property type="molecule type" value="Genomic_DNA"/>
</dbReference>
<organism evidence="1">
    <name type="scientific">Octopus bimaculoides</name>
    <name type="common">California two-spotted octopus</name>
    <dbReference type="NCBI Taxonomy" id="37653"/>
    <lineage>
        <taxon>Eukaryota</taxon>
        <taxon>Metazoa</taxon>
        <taxon>Spiralia</taxon>
        <taxon>Lophotrochozoa</taxon>
        <taxon>Mollusca</taxon>
        <taxon>Cephalopoda</taxon>
        <taxon>Coleoidea</taxon>
        <taxon>Octopodiformes</taxon>
        <taxon>Octopoda</taxon>
        <taxon>Incirrata</taxon>
        <taxon>Octopodidae</taxon>
        <taxon>Octopus</taxon>
    </lineage>
</organism>
<proteinExistence type="predicted"/>
<protein>
    <submittedName>
        <fullName evidence="1">Uncharacterized protein</fullName>
    </submittedName>
</protein>
<gene>
    <name evidence="1" type="ORF">OCBIM_22003767mg</name>
</gene>
<dbReference type="AlphaFoldDB" id="A0A0L8HWW4"/>
<reference evidence="1" key="1">
    <citation type="submission" date="2015-07" db="EMBL/GenBank/DDBJ databases">
        <title>MeaNS - Measles Nucleotide Surveillance Program.</title>
        <authorList>
            <person name="Tran T."/>
            <person name="Druce J."/>
        </authorList>
    </citation>
    <scope>NUCLEOTIDE SEQUENCE</scope>
    <source>
        <strain evidence="1">UCB-OBI-ISO-001</strain>
        <tissue evidence="1">Gonad</tissue>
    </source>
</reference>